<evidence type="ECO:0000256" key="2">
    <source>
        <dbReference type="SAM" id="SignalP"/>
    </source>
</evidence>
<comment type="caution">
    <text evidence="4">The sequence shown here is derived from an EMBL/GenBank/DDBJ whole genome shotgun (WGS) entry which is preliminary data.</text>
</comment>
<dbReference type="SUPFAM" id="SSF101967">
    <property type="entry name" value="Adhesin YadA, collagen-binding domain"/>
    <property type="match status" value="1"/>
</dbReference>
<proteinExistence type="predicted"/>
<dbReference type="Gene3D" id="2.150.10.10">
    <property type="entry name" value="Serralysin-like metalloprotease, C-terminal"/>
    <property type="match status" value="1"/>
</dbReference>
<name>A0A841H4K2_9BACT</name>
<evidence type="ECO:0000313" key="4">
    <source>
        <dbReference type="EMBL" id="MBB6072893.1"/>
    </source>
</evidence>
<dbReference type="PROSITE" id="PS51688">
    <property type="entry name" value="ICA"/>
    <property type="match status" value="1"/>
</dbReference>
<dbReference type="EMBL" id="JACHIA010000019">
    <property type="protein sequence ID" value="MBB6072893.1"/>
    <property type="molecule type" value="Genomic_DNA"/>
</dbReference>
<sequence>MKIMIRGGLALAALVASAATAAAQTPDSAFAVSSGGAGLFRVNVDAGTLFGGVYDGDNSGTGIPAEGSGTRMMWYPRKAAFRAGGINGTQWDGANIGDYSVAIGQDVRASASNATAFGLRSTAAQQSSFAVGEDNTASGAASVAMGYHAHTNARQGSFVFSDRSSVDTLRAGVNHSANWRTSGGFRIFTSSNLSTGVTIQSGATVSNWGQSNAVISTSTGAYLSTSGVWTNTSDVNRKHLFEAVSGEDVLSRLRTMPVTSWSYRTDDAGIRHLGPTAQDFRAAFGLGNDDVTIGTVDADGVALAGVKALDARSAVQGEEIRALREQNAAQQAEIERLRAEQAATAARLERLERALHAVPGN</sequence>
<evidence type="ECO:0000256" key="1">
    <source>
        <dbReference type="SAM" id="Coils"/>
    </source>
</evidence>
<dbReference type="AlphaFoldDB" id="A0A841H4K2"/>
<dbReference type="RefSeq" id="WP_170037002.1">
    <property type="nucleotide sequence ID" value="NZ_JABDTL010000002.1"/>
</dbReference>
<feature type="domain" description="Peptidase S74" evidence="3">
    <location>
        <begin position="233"/>
        <end position="341"/>
    </location>
</feature>
<dbReference type="Pfam" id="PF13884">
    <property type="entry name" value="Peptidase_S74"/>
    <property type="match status" value="1"/>
</dbReference>
<reference evidence="4 5" key="1">
    <citation type="submission" date="2020-08" db="EMBL/GenBank/DDBJ databases">
        <title>Genomic Encyclopedia of Type Strains, Phase IV (KMG-IV): sequencing the most valuable type-strain genomes for metagenomic binning, comparative biology and taxonomic classification.</title>
        <authorList>
            <person name="Goeker M."/>
        </authorList>
    </citation>
    <scope>NUCLEOTIDE SEQUENCE [LARGE SCALE GENOMIC DNA]</scope>
    <source>
        <strain evidence="4 5">DSM 29007</strain>
    </source>
</reference>
<keyword evidence="5" id="KW-1185">Reference proteome</keyword>
<protein>
    <submittedName>
        <fullName evidence="4">Putative coiled-coil protein SlyX</fullName>
    </submittedName>
</protein>
<dbReference type="Proteomes" id="UP000582837">
    <property type="component" value="Unassembled WGS sequence"/>
</dbReference>
<dbReference type="InterPro" id="IPR011049">
    <property type="entry name" value="Serralysin-like_metalloprot_C"/>
</dbReference>
<keyword evidence="2" id="KW-0732">Signal</keyword>
<dbReference type="InterPro" id="IPR030392">
    <property type="entry name" value="S74_ICA"/>
</dbReference>
<dbReference type="Pfam" id="PF05658">
    <property type="entry name" value="YadA_head"/>
    <property type="match status" value="2"/>
</dbReference>
<gene>
    <name evidence="4" type="ORF">HNQ61_004559</name>
</gene>
<feature type="coiled-coil region" evidence="1">
    <location>
        <begin position="320"/>
        <end position="354"/>
    </location>
</feature>
<dbReference type="InterPro" id="IPR008640">
    <property type="entry name" value="Adhesin_Head_dom"/>
</dbReference>
<organism evidence="4 5">
    <name type="scientific">Longimicrobium terrae</name>
    <dbReference type="NCBI Taxonomy" id="1639882"/>
    <lineage>
        <taxon>Bacteria</taxon>
        <taxon>Pseudomonadati</taxon>
        <taxon>Gemmatimonadota</taxon>
        <taxon>Longimicrobiia</taxon>
        <taxon>Longimicrobiales</taxon>
        <taxon>Longimicrobiaceae</taxon>
        <taxon>Longimicrobium</taxon>
    </lineage>
</organism>
<dbReference type="GO" id="GO:0019867">
    <property type="term" value="C:outer membrane"/>
    <property type="evidence" value="ECO:0007669"/>
    <property type="project" value="InterPro"/>
</dbReference>
<evidence type="ECO:0000313" key="5">
    <source>
        <dbReference type="Proteomes" id="UP000582837"/>
    </source>
</evidence>
<keyword evidence="1" id="KW-0175">Coiled coil</keyword>
<feature type="signal peptide" evidence="2">
    <location>
        <begin position="1"/>
        <end position="21"/>
    </location>
</feature>
<evidence type="ECO:0000259" key="3">
    <source>
        <dbReference type="PROSITE" id="PS51688"/>
    </source>
</evidence>
<feature type="chain" id="PRO_5032336106" evidence="2">
    <location>
        <begin position="22"/>
        <end position="361"/>
    </location>
</feature>
<accession>A0A841H4K2</accession>